<organism evidence="1 2">
    <name type="scientific">Clunio marinus</name>
    <dbReference type="NCBI Taxonomy" id="568069"/>
    <lineage>
        <taxon>Eukaryota</taxon>
        <taxon>Metazoa</taxon>
        <taxon>Ecdysozoa</taxon>
        <taxon>Arthropoda</taxon>
        <taxon>Hexapoda</taxon>
        <taxon>Insecta</taxon>
        <taxon>Pterygota</taxon>
        <taxon>Neoptera</taxon>
        <taxon>Endopterygota</taxon>
        <taxon>Diptera</taxon>
        <taxon>Nematocera</taxon>
        <taxon>Chironomoidea</taxon>
        <taxon>Chironomidae</taxon>
        <taxon>Clunio</taxon>
    </lineage>
</organism>
<name>A0A1J1HPG5_9DIPT</name>
<proteinExistence type="predicted"/>
<protein>
    <submittedName>
        <fullName evidence="1">CLUMA_CG003673, isoform A</fullName>
    </submittedName>
</protein>
<dbReference type="Proteomes" id="UP000183832">
    <property type="component" value="Unassembled WGS sequence"/>
</dbReference>
<evidence type="ECO:0000313" key="1">
    <source>
        <dbReference type="EMBL" id="CRK89944.1"/>
    </source>
</evidence>
<dbReference type="EMBL" id="CVRI01000015">
    <property type="protein sequence ID" value="CRK89944.1"/>
    <property type="molecule type" value="Genomic_DNA"/>
</dbReference>
<accession>A0A1J1HPG5</accession>
<reference evidence="1 2" key="1">
    <citation type="submission" date="2015-04" db="EMBL/GenBank/DDBJ databases">
        <authorList>
            <person name="Syromyatnikov M.Y."/>
            <person name="Popov V.N."/>
        </authorList>
    </citation>
    <scope>NUCLEOTIDE SEQUENCE [LARGE SCALE GENOMIC DNA]</scope>
</reference>
<dbReference type="AlphaFoldDB" id="A0A1J1HPG5"/>
<keyword evidence="2" id="KW-1185">Reference proteome</keyword>
<sequence>MENCFMHCGVPPFRRFKKKVRLALKIFDLRCFFSPWYPPDVFLKSKFTADNIPTFSSNFDPPYIASGIGHYTCYCYNNNKFININDVPVTNKIMEVNSSNNRKVFNTLVTIN</sequence>
<evidence type="ECO:0000313" key="2">
    <source>
        <dbReference type="Proteomes" id="UP000183832"/>
    </source>
</evidence>
<gene>
    <name evidence="1" type="ORF">CLUMA_CG003673</name>
</gene>